<dbReference type="Proteomes" id="UP000060630">
    <property type="component" value="Unassembled WGS sequence"/>
</dbReference>
<proteinExistence type="predicted"/>
<reference evidence="1 2" key="1">
    <citation type="submission" date="2015-11" db="EMBL/GenBank/DDBJ databases">
        <title>Expanding the genomic diversity of Burkholderia species for the development of highly accurate diagnostics.</title>
        <authorList>
            <person name="Sahl J."/>
            <person name="Keim P."/>
            <person name="Wagner D."/>
        </authorList>
    </citation>
    <scope>NUCLEOTIDE SEQUENCE [LARGE SCALE GENOMIC DNA]</scope>
    <source>
        <strain evidence="1 2">MSMB2087WGS</strain>
    </source>
</reference>
<sequence>MQDIYLIKDKEFQMESLLYIAAFIGNVFNADAAAVVELLTGLSNFNARLVSLAAHSRHSSAGSDLSPEEASVYAEAQSSLALFQKRTGINVLLSFNGRGPTAVSNSLLRLEFPGTLHDASNPLHIQSLDAQLKDAEEENWDLVLEMLGYRVGLNLLSEHTEEFVTLSESNVDYIEGKIRDGYVEGEFFESLSTDEADLRGYWKILN</sequence>
<gene>
    <name evidence="1" type="ORF">WL29_22025</name>
</gene>
<protein>
    <submittedName>
        <fullName evidence="1">Uncharacterized protein</fullName>
    </submittedName>
</protein>
<organism evidence="1 2">
    <name type="scientific">Burkholderia ubonensis</name>
    <dbReference type="NCBI Taxonomy" id="101571"/>
    <lineage>
        <taxon>Bacteria</taxon>
        <taxon>Pseudomonadati</taxon>
        <taxon>Pseudomonadota</taxon>
        <taxon>Betaproteobacteria</taxon>
        <taxon>Burkholderiales</taxon>
        <taxon>Burkholderiaceae</taxon>
        <taxon>Burkholderia</taxon>
        <taxon>Burkholderia cepacia complex</taxon>
    </lineage>
</organism>
<evidence type="ECO:0000313" key="2">
    <source>
        <dbReference type="Proteomes" id="UP000060630"/>
    </source>
</evidence>
<evidence type="ECO:0000313" key="1">
    <source>
        <dbReference type="EMBL" id="KWA84047.1"/>
    </source>
</evidence>
<dbReference type="EMBL" id="LPHD01000049">
    <property type="protein sequence ID" value="KWA84047.1"/>
    <property type="molecule type" value="Genomic_DNA"/>
</dbReference>
<comment type="caution">
    <text evidence="1">The sequence shown here is derived from an EMBL/GenBank/DDBJ whole genome shotgun (WGS) entry which is preliminary data.</text>
</comment>
<accession>A0A119HFK1</accession>
<dbReference type="AlphaFoldDB" id="A0A119HFK1"/>
<name>A0A119HFK1_9BURK</name>